<dbReference type="PANTHER" id="PTHR30268:SF0">
    <property type="entry name" value="L-RHAMNOSE ISOMERASE"/>
    <property type="match status" value="1"/>
</dbReference>
<evidence type="ECO:0000256" key="4">
    <source>
        <dbReference type="ARBA" id="ARBA00023235"/>
    </source>
</evidence>
<dbReference type="EC" id="5.3.1.14" evidence="7 8"/>
<dbReference type="InterPro" id="IPR050337">
    <property type="entry name" value="L-rhamnose_isomerase"/>
</dbReference>
<reference evidence="9 10" key="1">
    <citation type="journal article" date="2010" name="J. Bacteriol.">
        <title>Genome sequence of Pantoea ananatis LMG20103, the causative agent of Eucalyptus blight and dieback.</title>
        <authorList>
            <person name="De Maayer P."/>
            <person name="Chan W.Y."/>
            <person name="Venter S.N."/>
            <person name="Toth I.K."/>
            <person name="Birch P.R."/>
            <person name="Joubert F."/>
            <person name="Coutinho T.A."/>
        </authorList>
    </citation>
    <scope>NUCLEOTIDE SEQUENCE [LARGE SCALE GENOMIC DNA]</scope>
    <source>
        <strain evidence="9 10">LMG 20103</strain>
    </source>
</reference>
<comment type="similarity">
    <text evidence="6 7">Belongs to the rhamnose isomerase family.</text>
</comment>
<organism evidence="9 10">
    <name type="scientific">Pantoea ananatis (strain LMG 20103)</name>
    <dbReference type="NCBI Taxonomy" id="706191"/>
    <lineage>
        <taxon>Bacteria</taxon>
        <taxon>Pseudomonadati</taxon>
        <taxon>Pseudomonadota</taxon>
        <taxon>Gammaproteobacteria</taxon>
        <taxon>Enterobacterales</taxon>
        <taxon>Erwiniaceae</taxon>
        <taxon>Pantoea</taxon>
    </lineage>
</organism>
<proteinExistence type="inferred from homology"/>
<evidence type="ECO:0000256" key="5">
    <source>
        <dbReference type="ARBA" id="ARBA00023308"/>
    </source>
</evidence>
<evidence type="ECO:0000256" key="2">
    <source>
        <dbReference type="ARBA" id="ARBA00022723"/>
    </source>
</evidence>
<dbReference type="FunFam" id="3.20.20.150:FF:000006">
    <property type="entry name" value="L-rhamnose isomerase"/>
    <property type="match status" value="1"/>
</dbReference>
<dbReference type="Pfam" id="PF06134">
    <property type="entry name" value="RhaA"/>
    <property type="match status" value="1"/>
</dbReference>
<dbReference type="GO" id="GO:0008740">
    <property type="term" value="F:L-rhamnose isomerase activity"/>
    <property type="evidence" value="ECO:0007669"/>
    <property type="project" value="UniProtKB-UniRule"/>
</dbReference>
<comment type="catalytic activity">
    <reaction evidence="7">
        <text>L-rhamnopyranose = L-rhamnulose</text>
        <dbReference type="Rhea" id="RHEA:23160"/>
        <dbReference type="ChEBI" id="CHEBI:17897"/>
        <dbReference type="ChEBI" id="CHEBI:62346"/>
        <dbReference type="EC" id="5.3.1.14"/>
    </reaction>
</comment>
<keyword evidence="4 7" id="KW-0413">Isomerase</keyword>
<protein>
    <recommendedName>
        <fullName evidence="7 8">L-rhamnose isomerase</fullName>
        <ecNumber evidence="7 8">5.3.1.14</ecNumber>
    </recommendedName>
</protein>
<dbReference type="KEGG" id="pam:PANA_2437"/>
<dbReference type="GO" id="GO:0030145">
    <property type="term" value="F:manganese ion binding"/>
    <property type="evidence" value="ECO:0007669"/>
    <property type="project" value="UniProtKB-UniRule"/>
</dbReference>
<evidence type="ECO:0000256" key="6">
    <source>
        <dbReference type="ARBA" id="ARBA00061402"/>
    </source>
</evidence>
<evidence type="ECO:0000256" key="7">
    <source>
        <dbReference type="HAMAP-Rule" id="MF_00541"/>
    </source>
</evidence>
<keyword evidence="5 7" id="KW-0684">Rhamnose metabolism</keyword>
<dbReference type="Gene3D" id="3.20.20.150">
    <property type="entry name" value="Divalent-metal-dependent TIM barrel enzymes"/>
    <property type="match status" value="1"/>
</dbReference>
<evidence type="ECO:0000313" key="9">
    <source>
        <dbReference type="EMBL" id="ADD77604.1"/>
    </source>
</evidence>
<dbReference type="GO" id="GO:0005737">
    <property type="term" value="C:cytoplasm"/>
    <property type="evidence" value="ECO:0007669"/>
    <property type="project" value="UniProtKB-SubCell"/>
</dbReference>
<dbReference type="STRING" id="706191.PANA_2437"/>
<name>D4GHT7_PANAM</name>
<comment type="cofactor">
    <cofactor evidence="7">
        <name>Mn(2+)</name>
        <dbReference type="ChEBI" id="CHEBI:29035"/>
    </cofactor>
    <text evidence="7">Binds 1 Mn(2+) ion per subunit.</text>
</comment>
<evidence type="ECO:0000256" key="8">
    <source>
        <dbReference type="NCBIfam" id="TIGR01748"/>
    </source>
</evidence>
<comment type="subunit">
    <text evidence="7">Homotetramer.</text>
</comment>
<dbReference type="NCBIfam" id="TIGR01748">
    <property type="entry name" value="rhaA"/>
    <property type="match status" value="1"/>
</dbReference>
<accession>D4GHT7</accession>
<comment type="pathway">
    <text evidence="7">Carbohydrate degradation; L-rhamnose degradation; glycerone phosphate from L-rhamnose: step 1/3.</text>
</comment>
<comment type="function">
    <text evidence="7">Catalyzes the interconversion of L-rhamnose and L-rhamnulose.</text>
</comment>
<evidence type="ECO:0000256" key="3">
    <source>
        <dbReference type="ARBA" id="ARBA00023211"/>
    </source>
</evidence>
<dbReference type="AlphaFoldDB" id="D4GHT7"/>
<dbReference type="HAMAP" id="MF_00541">
    <property type="entry name" value="RhaA"/>
    <property type="match status" value="1"/>
</dbReference>
<sequence length="445" mass="50391">MNRSTTARLRPIRRASPRCSNLLRNLHMTKLIEQAFDLAKQRYAENGVDVDLVMAQLDEIPVSMHCWQGDDVRGFENPNGQLTGGIQATGNYPGRARNADELRADIEKAISLIPGAMRLNLHAIYLESSQPVERDAIEPKHFSNWVAWAKSNRLGLDFNPTCFSHEKSADGFTLSHADSGIRQFWIDHCKASRHISAYFGEQLGTPSVMNIWVPDGMKDLTIDRFAPRQRLASALDAIINEQLNPQHHIDAVESKLFGIGAESYTVGSNEFCLGYASSRQIALTLDAGHFHPTEVISDKISTAMLYVPRLLLHVSRPVRWDSDHVVLLDDETQAIAHEIARQKLFDKVHIGLDFFDASINRIAAWVIGTRNAKKALLRALLEPSDRLRRLESEGDFTTRLALLEEQKSLPWQAVWEAWCLRHDVPADASWLSDVRHYEQHTLRQR</sequence>
<dbReference type="SUPFAM" id="SSF51658">
    <property type="entry name" value="Xylose isomerase-like"/>
    <property type="match status" value="1"/>
</dbReference>
<dbReference type="HOGENOM" id="CLU_052790_0_0_6"/>
<comment type="subcellular location">
    <subcellularLocation>
        <location evidence="7">Cytoplasm</location>
    </subcellularLocation>
</comment>
<dbReference type="GO" id="GO:0019324">
    <property type="term" value="P:L-lyxose metabolic process"/>
    <property type="evidence" value="ECO:0007669"/>
    <property type="project" value="TreeGrafter"/>
</dbReference>
<keyword evidence="1 7" id="KW-0963">Cytoplasm</keyword>
<evidence type="ECO:0000256" key="1">
    <source>
        <dbReference type="ARBA" id="ARBA00022490"/>
    </source>
</evidence>
<feature type="binding site" evidence="7">
    <location>
        <position position="289"/>
    </location>
    <ligand>
        <name>Mn(2+)</name>
        <dbReference type="ChEBI" id="CHEBI:29035"/>
    </ligand>
</feature>
<dbReference type="InterPro" id="IPR036237">
    <property type="entry name" value="Xyl_isomerase-like_sf"/>
</dbReference>
<dbReference type="UniPathway" id="UPA00541">
    <property type="reaction ID" value="UER00601"/>
</dbReference>
<keyword evidence="3 7" id="KW-0464">Manganese</keyword>
<dbReference type="InterPro" id="IPR009308">
    <property type="entry name" value="Rhamnose_isomerase"/>
</dbReference>
<dbReference type="EMBL" id="CP001875">
    <property type="protein sequence ID" value="ADD77604.1"/>
    <property type="molecule type" value="Genomic_DNA"/>
</dbReference>
<feature type="binding site" evidence="7">
    <location>
        <position position="321"/>
    </location>
    <ligand>
        <name>Mn(2+)</name>
        <dbReference type="ChEBI" id="CHEBI:29035"/>
    </ligand>
</feature>
<keyword evidence="2 7" id="KW-0479">Metal-binding</keyword>
<dbReference type="NCBIfam" id="NF002203">
    <property type="entry name" value="PRK01076.1"/>
    <property type="match status" value="1"/>
</dbReference>
<dbReference type="Proteomes" id="UP000001702">
    <property type="component" value="Chromosome"/>
</dbReference>
<dbReference type="PANTHER" id="PTHR30268">
    <property type="entry name" value="L-RHAMNOSE ISOMERASE"/>
    <property type="match status" value="1"/>
</dbReference>
<dbReference type="GO" id="GO:0019301">
    <property type="term" value="P:rhamnose catabolic process"/>
    <property type="evidence" value="ECO:0007669"/>
    <property type="project" value="UniProtKB-UniRule"/>
</dbReference>
<gene>
    <name evidence="7 9" type="primary">rhaA</name>
    <name evidence="9" type="ordered locus">PANA_2437</name>
</gene>
<dbReference type="eggNOG" id="COG4806">
    <property type="taxonomic scope" value="Bacteria"/>
</dbReference>
<keyword evidence="10" id="KW-1185">Reference proteome</keyword>
<feature type="binding site" evidence="7">
    <location>
        <position position="323"/>
    </location>
    <ligand>
        <name>Mn(2+)</name>
        <dbReference type="ChEBI" id="CHEBI:29035"/>
    </ligand>
</feature>
<evidence type="ECO:0000313" key="10">
    <source>
        <dbReference type="Proteomes" id="UP000001702"/>
    </source>
</evidence>